<dbReference type="SMART" id="SM00240">
    <property type="entry name" value="FHA"/>
    <property type="match status" value="1"/>
</dbReference>
<dbReference type="InterPro" id="IPR008984">
    <property type="entry name" value="SMAD_FHA_dom_sf"/>
</dbReference>
<evidence type="ECO:0000313" key="2">
    <source>
        <dbReference type="EMBL" id="MBB6520310.1"/>
    </source>
</evidence>
<reference evidence="2 3" key="1">
    <citation type="submission" date="2020-08" db="EMBL/GenBank/DDBJ databases">
        <title>Genomic Encyclopedia of Type Strains, Phase IV (KMG-IV): sequencing the most valuable type-strain genomes for metagenomic binning, comparative biology and taxonomic classification.</title>
        <authorList>
            <person name="Goeker M."/>
        </authorList>
    </citation>
    <scope>NUCLEOTIDE SEQUENCE [LARGE SCALE GENOMIC DNA]</scope>
    <source>
        <strain evidence="2 3">DSM 22368</strain>
    </source>
</reference>
<gene>
    <name evidence="2" type="ORF">HNR48_000588</name>
</gene>
<keyword evidence="3" id="KW-1185">Reference proteome</keyword>
<protein>
    <submittedName>
        <fullName evidence="2">PSer/pThr/pTyr-binding forkhead associated (FHA) protein</fullName>
    </submittedName>
</protein>
<evidence type="ECO:0000259" key="1">
    <source>
        <dbReference type="PROSITE" id="PS50006"/>
    </source>
</evidence>
<organism evidence="2 3">
    <name type="scientific">Pseudoteredinibacter isoporae</name>
    <dbReference type="NCBI Taxonomy" id="570281"/>
    <lineage>
        <taxon>Bacteria</taxon>
        <taxon>Pseudomonadati</taxon>
        <taxon>Pseudomonadota</taxon>
        <taxon>Gammaproteobacteria</taxon>
        <taxon>Cellvibrionales</taxon>
        <taxon>Cellvibrionaceae</taxon>
        <taxon>Pseudoteredinibacter</taxon>
    </lineage>
</organism>
<dbReference type="Gene3D" id="2.60.200.20">
    <property type="match status" value="1"/>
</dbReference>
<dbReference type="AlphaFoldDB" id="A0A7X0JQD6"/>
<sequence length="320" mass="36219">MAQMRDLRSGRVQPLRAHHTFGRLADQVDSCVDLAAVSRIHAAIEWNGAAWLLRDLSRNGTWLDEEKLQTGESYPLKIGQEIRFGSPQHKAWQVEDLEPPLDILLAQEDGETFALEKYHFLPDDESPELALSLSAEDGQWHLEDISTGESRVLRHGDSFHCHGKHWQLFLVEHLVATEQMSFKPRHFADYEFCFETSLDEENSRLNLSADGEQVDLGERSHHYVLLHLARRRAEDADSGLDVNSQGWVDTELLAKELGLDAGHLNILIFRARKQLAEALPAVTGLNKLIQRMRGRLRFGGSCYSVCKGAEVTHRLTAKAE</sequence>
<proteinExistence type="predicted"/>
<evidence type="ECO:0000313" key="3">
    <source>
        <dbReference type="Proteomes" id="UP000528457"/>
    </source>
</evidence>
<dbReference type="PROSITE" id="PS50006">
    <property type="entry name" value="FHA_DOMAIN"/>
    <property type="match status" value="1"/>
</dbReference>
<comment type="caution">
    <text evidence="2">The sequence shown here is derived from an EMBL/GenBank/DDBJ whole genome shotgun (WGS) entry which is preliminary data.</text>
</comment>
<dbReference type="CDD" id="cd00060">
    <property type="entry name" value="FHA"/>
    <property type="match status" value="1"/>
</dbReference>
<accession>A0A7X0JQD6</accession>
<feature type="domain" description="FHA" evidence="1">
    <location>
        <begin position="19"/>
        <end position="68"/>
    </location>
</feature>
<dbReference type="EMBL" id="JACHHT010000001">
    <property type="protein sequence ID" value="MBB6520310.1"/>
    <property type="molecule type" value="Genomic_DNA"/>
</dbReference>
<dbReference type="Proteomes" id="UP000528457">
    <property type="component" value="Unassembled WGS sequence"/>
</dbReference>
<dbReference type="Pfam" id="PF00498">
    <property type="entry name" value="FHA"/>
    <property type="match status" value="1"/>
</dbReference>
<dbReference type="InterPro" id="IPR000253">
    <property type="entry name" value="FHA_dom"/>
</dbReference>
<dbReference type="PANTHER" id="PTHR23308">
    <property type="entry name" value="NUCLEAR INHIBITOR OF PROTEIN PHOSPHATASE-1"/>
    <property type="match status" value="1"/>
</dbReference>
<name>A0A7X0JQD6_9GAMM</name>
<dbReference type="SUPFAM" id="SSF49879">
    <property type="entry name" value="SMAD/FHA domain"/>
    <property type="match status" value="1"/>
</dbReference>
<dbReference type="InterPro" id="IPR050923">
    <property type="entry name" value="Cell_Proc_Reg/RNA_Proc"/>
</dbReference>
<dbReference type="RefSeq" id="WP_166851638.1">
    <property type="nucleotide sequence ID" value="NZ_JAAONY010000001.1"/>
</dbReference>
<dbReference type="InParanoid" id="A0A7X0JQD6"/>